<comment type="caution">
    <text evidence="2">The sequence shown here is derived from an EMBL/GenBank/DDBJ whole genome shotgun (WGS) entry which is preliminary data.</text>
</comment>
<reference evidence="3" key="1">
    <citation type="journal article" date="2019" name="Int. J. Syst. Evol. Microbiol.">
        <title>The Global Catalogue of Microorganisms (GCM) 10K type strain sequencing project: providing services to taxonomists for standard genome sequencing and annotation.</title>
        <authorList>
            <consortium name="The Broad Institute Genomics Platform"/>
            <consortium name="The Broad Institute Genome Sequencing Center for Infectious Disease"/>
            <person name="Wu L."/>
            <person name="Ma J."/>
        </authorList>
    </citation>
    <scope>NUCLEOTIDE SEQUENCE [LARGE SCALE GENOMIC DNA]</scope>
    <source>
        <strain evidence="3">CCUG 49584</strain>
    </source>
</reference>
<evidence type="ECO:0008006" key="4">
    <source>
        <dbReference type="Google" id="ProtNLM"/>
    </source>
</evidence>
<name>A0ABW3V8Q5_9HYPH</name>
<keyword evidence="3" id="KW-1185">Reference proteome</keyword>
<evidence type="ECO:0000313" key="2">
    <source>
        <dbReference type="EMBL" id="MFD1229022.1"/>
    </source>
</evidence>
<sequence>MEFLLWIALTGVIVFLLGLLYSKFISSKAKQPAANTIPPAKSSETVATPLEKAAIAKTPPAPSSIKMVMPQEKSDAVTKQASPPKQTKTAKTIIPAAEPVGPAHSKQAVATSATEAIIVASATIEAPATTDTAPVSAPEPEAIVTPPPATEPNLLKKPRNGAADDLTLISGIGKAIQDKLFKIGIFHYDQLADLNEVQTGWINRNIGFAGRMERENWGAVAKKLMGKSATTTAATPKRAVKKAAKPTAKAKPKAAKKNEAAQ</sequence>
<feature type="compositionally biased region" description="Basic residues" evidence="1">
    <location>
        <begin position="238"/>
        <end position="255"/>
    </location>
</feature>
<accession>A0ABW3V8Q5</accession>
<feature type="region of interest" description="Disordered" evidence="1">
    <location>
        <begin position="225"/>
        <end position="262"/>
    </location>
</feature>
<feature type="compositionally biased region" description="Low complexity" evidence="1">
    <location>
        <begin position="227"/>
        <end position="237"/>
    </location>
</feature>
<protein>
    <recommendedName>
        <fullName evidence="4">Endonuclease</fullName>
    </recommendedName>
</protein>
<evidence type="ECO:0000256" key="1">
    <source>
        <dbReference type="SAM" id="MobiDB-lite"/>
    </source>
</evidence>
<gene>
    <name evidence="2" type="ORF">ACFQ35_17910</name>
</gene>
<dbReference type="Proteomes" id="UP001597263">
    <property type="component" value="Unassembled WGS sequence"/>
</dbReference>
<feature type="region of interest" description="Disordered" evidence="1">
    <location>
        <begin position="129"/>
        <end position="157"/>
    </location>
</feature>
<dbReference type="RefSeq" id="WP_289385971.1">
    <property type="nucleotide sequence ID" value="NZ_JAUCBM010000001.1"/>
</dbReference>
<organism evidence="2 3">
    <name type="scientific">Pseudochrobactrum kiredjianiae</name>
    <dbReference type="NCBI Taxonomy" id="386305"/>
    <lineage>
        <taxon>Bacteria</taxon>
        <taxon>Pseudomonadati</taxon>
        <taxon>Pseudomonadota</taxon>
        <taxon>Alphaproteobacteria</taxon>
        <taxon>Hyphomicrobiales</taxon>
        <taxon>Brucellaceae</taxon>
        <taxon>Pseudochrobactrum</taxon>
    </lineage>
</organism>
<dbReference type="EMBL" id="JBHTMA010000040">
    <property type="protein sequence ID" value="MFD1229022.1"/>
    <property type="molecule type" value="Genomic_DNA"/>
</dbReference>
<evidence type="ECO:0000313" key="3">
    <source>
        <dbReference type="Proteomes" id="UP001597263"/>
    </source>
</evidence>
<proteinExistence type="predicted"/>